<dbReference type="InterPro" id="IPR036890">
    <property type="entry name" value="HATPase_C_sf"/>
</dbReference>
<evidence type="ECO:0000259" key="16">
    <source>
        <dbReference type="SMART" id="SM00387"/>
    </source>
</evidence>
<evidence type="ECO:0000256" key="13">
    <source>
        <dbReference type="ARBA" id="ARBA00024827"/>
    </source>
</evidence>
<dbReference type="GO" id="GO:0016020">
    <property type="term" value="C:membrane"/>
    <property type="evidence" value="ECO:0007669"/>
    <property type="project" value="InterPro"/>
</dbReference>
<evidence type="ECO:0000256" key="10">
    <source>
        <dbReference type="ARBA" id="ARBA00023004"/>
    </source>
</evidence>
<dbReference type="GO" id="GO:0051539">
    <property type="term" value="F:4 iron, 4 sulfur cluster binding"/>
    <property type="evidence" value="ECO:0007669"/>
    <property type="project" value="UniProtKB-KW"/>
</dbReference>
<keyword evidence="15" id="KW-0472">Membrane</keyword>
<keyword evidence="9 17" id="KW-0418">Kinase</keyword>
<keyword evidence="15" id="KW-1133">Transmembrane helix</keyword>
<keyword evidence="11" id="KW-0902">Two-component regulatory system</keyword>
<comment type="function">
    <text evidence="13">Member of the two-component regulatory system NreB/NreC involved in the control of dissimilatory nitrate/nitrite reduction in response to oxygen. NreB functions as a direct oxygen sensor histidine kinase which is autophosphorylated, in the absence of oxygen, probably at the conserved histidine residue, and transfers its phosphate group probably to a conserved aspartate residue of NreC. NreB/NreC activates the expression of the nitrate (narGHJI) and nitrite (nir) reductase operons, as well as the putative nitrate transporter gene narT.</text>
</comment>
<dbReference type="InterPro" id="IPR003594">
    <property type="entry name" value="HATPase_dom"/>
</dbReference>
<proteinExistence type="predicted"/>
<evidence type="ECO:0000256" key="15">
    <source>
        <dbReference type="SAM" id="Phobius"/>
    </source>
</evidence>
<evidence type="ECO:0000256" key="2">
    <source>
        <dbReference type="ARBA" id="ARBA00001966"/>
    </source>
</evidence>
<keyword evidence="8" id="KW-0808">Transferase</keyword>
<keyword evidence="15" id="KW-0812">Transmembrane</keyword>
<comment type="cofactor">
    <cofactor evidence="2">
        <name>[4Fe-4S] cluster</name>
        <dbReference type="ChEBI" id="CHEBI:49883"/>
    </cofactor>
</comment>
<evidence type="ECO:0000256" key="9">
    <source>
        <dbReference type="ARBA" id="ARBA00022777"/>
    </source>
</evidence>
<dbReference type="GO" id="GO:0005737">
    <property type="term" value="C:cytoplasm"/>
    <property type="evidence" value="ECO:0007669"/>
    <property type="project" value="UniProtKB-SubCell"/>
</dbReference>
<dbReference type="Gene3D" id="1.20.5.1930">
    <property type="match status" value="1"/>
</dbReference>
<protein>
    <recommendedName>
        <fullName evidence="5">Oxygen sensor histidine kinase NreB</fullName>
        <ecNumber evidence="4">2.7.13.3</ecNumber>
    </recommendedName>
    <alternativeName>
        <fullName evidence="14">Nitrogen regulation protein B</fullName>
    </alternativeName>
</protein>
<feature type="transmembrane region" description="Helical" evidence="15">
    <location>
        <begin position="17"/>
        <end position="40"/>
    </location>
</feature>
<evidence type="ECO:0000313" key="17">
    <source>
        <dbReference type="EMBL" id="AEK43987.1"/>
    </source>
</evidence>
<dbReference type="SUPFAM" id="SSF55874">
    <property type="entry name" value="ATPase domain of HSP90 chaperone/DNA topoisomerase II/histidine kinase"/>
    <property type="match status" value="1"/>
</dbReference>
<dbReference type="Gene3D" id="3.30.565.10">
    <property type="entry name" value="Histidine kinase-like ATPase, C-terminal domain"/>
    <property type="match status" value="1"/>
</dbReference>
<feature type="domain" description="Histidine kinase/HSP90-like ATPase" evidence="16">
    <location>
        <begin position="307"/>
        <end position="396"/>
    </location>
</feature>
<evidence type="ECO:0000256" key="11">
    <source>
        <dbReference type="ARBA" id="ARBA00023012"/>
    </source>
</evidence>
<dbReference type="GO" id="GO:0046983">
    <property type="term" value="F:protein dimerization activity"/>
    <property type="evidence" value="ECO:0007669"/>
    <property type="project" value="InterPro"/>
</dbReference>
<dbReference type="InterPro" id="IPR011712">
    <property type="entry name" value="Sig_transdc_His_kin_sub3_dim/P"/>
</dbReference>
<feature type="transmembrane region" description="Helical" evidence="15">
    <location>
        <begin position="47"/>
        <end position="69"/>
    </location>
</feature>
<dbReference type="PANTHER" id="PTHR24421">
    <property type="entry name" value="NITRATE/NITRITE SENSOR PROTEIN NARX-RELATED"/>
    <property type="match status" value="1"/>
</dbReference>
<evidence type="ECO:0000256" key="7">
    <source>
        <dbReference type="ARBA" id="ARBA00022490"/>
    </source>
</evidence>
<evidence type="ECO:0000256" key="12">
    <source>
        <dbReference type="ARBA" id="ARBA00023014"/>
    </source>
</evidence>
<organism evidence="17 18">
    <name type="scientific">Amycolatopsis mediterranei (strain S699)</name>
    <name type="common">Nocardia mediterranei</name>
    <dbReference type="NCBI Taxonomy" id="713604"/>
    <lineage>
        <taxon>Bacteria</taxon>
        <taxon>Bacillati</taxon>
        <taxon>Actinomycetota</taxon>
        <taxon>Actinomycetes</taxon>
        <taxon>Pseudonocardiales</taxon>
        <taxon>Pseudonocardiaceae</taxon>
        <taxon>Amycolatopsis</taxon>
    </lineage>
</organism>
<dbReference type="Pfam" id="PF02518">
    <property type="entry name" value="HATPase_c"/>
    <property type="match status" value="1"/>
</dbReference>
<keyword evidence="10" id="KW-0408">Iron</keyword>
<reference evidence="17 18" key="1">
    <citation type="journal article" date="2011" name="J. Bacteriol.">
        <title>Whole genome sequence of the rifamycin B-producing strain Amycolatopsis mediterranei S699.</title>
        <authorList>
            <person name="Verma M."/>
            <person name="Kaur J."/>
            <person name="Kumar M."/>
            <person name="Kumari K."/>
            <person name="Saxena A."/>
            <person name="Anand S."/>
            <person name="Nigam A."/>
            <person name="Ravi V."/>
            <person name="Raghuvanshi S."/>
            <person name="Khurana P."/>
            <person name="Tyagi A.K."/>
            <person name="Khurana J.P."/>
            <person name="Lal R."/>
        </authorList>
    </citation>
    <scope>NUCLEOTIDE SEQUENCE [LARGE SCALE GENOMIC DNA]</scope>
    <source>
        <strain evidence="17 18">S699</strain>
    </source>
</reference>
<dbReference type="AlphaFoldDB" id="A0A9R0P0L6"/>
<comment type="subcellular location">
    <subcellularLocation>
        <location evidence="3">Cytoplasm</location>
    </subcellularLocation>
</comment>
<keyword evidence="18" id="KW-1185">Reference proteome</keyword>
<evidence type="ECO:0000256" key="1">
    <source>
        <dbReference type="ARBA" id="ARBA00000085"/>
    </source>
</evidence>
<dbReference type="Proteomes" id="UP000006138">
    <property type="component" value="Chromosome"/>
</dbReference>
<dbReference type="GO" id="GO:0000155">
    <property type="term" value="F:phosphorelay sensor kinase activity"/>
    <property type="evidence" value="ECO:0007669"/>
    <property type="project" value="InterPro"/>
</dbReference>
<keyword evidence="6" id="KW-0004">4Fe-4S</keyword>
<accession>A0A9R0P0L6</accession>
<dbReference type="KEGG" id="amn:RAM_27550"/>
<evidence type="ECO:0000313" key="18">
    <source>
        <dbReference type="Proteomes" id="UP000006138"/>
    </source>
</evidence>
<feature type="transmembrane region" description="Helical" evidence="15">
    <location>
        <begin position="75"/>
        <end position="106"/>
    </location>
</feature>
<evidence type="ECO:0000256" key="8">
    <source>
        <dbReference type="ARBA" id="ARBA00022679"/>
    </source>
</evidence>
<sequence>MKAPVTSAEKDASGQGWLLRILLGWHASFALMGVVLVVLAAFERDPWFVYAVVALIGVAYAVVGAPALGGTAPAGYGWLFLALAFAGTLGMVAVDGLMSIALYVLLPAAFALLQPIRIAVWACLAVTLASDVLILGRRGWTPGAVSDVAVQTATVWLFALLVGFFVTQLLTENRRRGELIAELENVRSELTESYHEAGVQSERYRLAQEIHDTVGQGLTSLLMLIRAADAAIPADPERAHERLALAQKTATENLAEVRAVISASGPAGLSASPLDVAIGKVVARLGQELGIEASAEVLGEPRAPSTDVQVVLLRAVQEALANVRKHAHATRVRVRVRYHARSVQLEVADNGRGFVTGGPSGFGLAGMRARVEQVSGMMTVSSTPGSGTTIKIEVSC</sequence>
<dbReference type="InterPro" id="IPR017205">
    <property type="entry name" value="Sig_transdc_His_kinase_ChrS"/>
</dbReference>
<dbReference type="EMBL" id="CP002896">
    <property type="protein sequence ID" value="AEK43987.1"/>
    <property type="molecule type" value="Genomic_DNA"/>
</dbReference>
<evidence type="ECO:0000256" key="6">
    <source>
        <dbReference type="ARBA" id="ARBA00022485"/>
    </source>
</evidence>
<dbReference type="PIRSF" id="PIRSF037434">
    <property type="entry name" value="STHK_ChrS"/>
    <property type="match status" value="1"/>
</dbReference>
<evidence type="ECO:0000256" key="14">
    <source>
        <dbReference type="ARBA" id="ARBA00030800"/>
    </source>
</evidence>
<evidence type="ECO:0000256" key="5">
    <source>
        <dbReference type="ARBA" id="ARBA00017322"/>
    </source>
</evidence>
<keyword evidence="12" id="KW-0411">Iron-sulfur</keyword>
<dbReference type="PRINTS" id="PR00344">
    <property type="entry name" value="BCTRLSENSOR"/>
</dbReference>
<feature type="transmembrane region" description="Helical" evidence="15">
    <location>
        <begin position="118"/>
        <end position="136"/>
    </location>
</feature>
<name>A0A9R0P0L6_AMYMS</name>
<dbReference type="Pfam" id="PF07730">
    <property type="entry name" value="HisKA_3"/>
    <property type="match status" value="1"/>
</dbReference>
<gene>
    <name evidence="17" type="ordered locus">RAM_27550</name>
</gene>
<keyword evidence="7" id="KW-0963">Cytoplasm</keyword>
<dbReference type="EC" id="2.7.13.3" evidence="4"/>
<dbReference type="InterPro" id="IPR050482">
    <property type="entry name" value="Sensor_HK_TwoCompSys"/>
</dbReference>
<comment type="catalytic activity">
    <reaction evidence="1">
        <text>ATP + protein L-histidine = ADP + protein N-phospho-L-histidine.</text>
        <dbReference type="EC" id="2.7.13.3"/>
    </reaction>
</comment>
<dbReference type="CDD" id="cd16917">
    <property type="entry name" value="HATPase_UhpB-NarQ-NarX-like"/>
    <property type="match status" value="1"/>
</dbReference>
<evidence type="ECO:0000256" key="3">
    <source>
        <dbReference type="ARBA" id="ARBA00004496"/>
    </source>
</evidence>
<feature type="transmembrane region" description="Helical" evidence="15">
    <location>
        <begin position="148"/>
        <end position="170"/>
    </location>
</feature>
<dbReference type="InterPro" id="IPR004358">
    <property type="entry name" value="Sig_transdc_His_kin-like_C"/>
</dbReference>
<dbReference type="SMART" id="SM00387">
    <property type="entry name" value="HATPase_c"/>
    <property type="match status" value="1"/>
</dbReference>
<evidence type="ECO:0000256" key="4">
    <source>
        <dbReference type="ARBA" id="ARBA00012438"/>
    </source>
</evidence>
<keyword evidence="6" id="KW-0479">Metal-binding</keyword>